<dbReference type="InterPro" id="IPR003779">
    <property type="entry name" value="CMD-like"/>
</dbReference>
<reference evidence="2 3" key="1">
    <citation type="journal article" date="2019" name="Int. J. Syst. Evol. Microbiol.">
        <title>The Global Catalogue of Microorganisms (GCM) 10K type strain sequencing project: providing services to taxonomists for standard genome sequencing and annotation.</title>
        <authorList>
            <consortium name="The Broad Institute Genomics Platform"/>
            <consortium name="The Broad Institute Genome Sequencing Center for Infectious Disease"/>
            <person name="Wu L."/>
            <person name="Ma J."/>
        </authorList>
    </citation>
    <scope>NUCLEOTIDE SEQUENCE [LARGE SCALE GENOMIC DNA]</scope>
    <source>
        <strain evidence="2 3">JCM 15478</strain>
    </source>
</reference>
<name>A0ABN2VWS3_9ACTN</name>
<evidence type="ECO:0000259" key="1">
    <source>
        <dbReference type="Pfam" id="PF02627"/>
    </source>
</evidence>
<organism evidence="2 3">
    <name type="scientific">Streptomyces albiaxialis</name>
    <dbReference type="NCBI Taxonomy" id="329523"/>
    <lineage>
        <taxon>Bacteria</taxon>
        <taxon>Bacillati</taxon>
        <taxon>Actinomycetota</taxon>
        <taxon>Actinomycetes</taxon>
        <taxon>Kitasatosporales</taxon>
        <taxon>Streptomycetaceae</taxon>
        <taxon>Streptomyces</taxon>
    </lineage>
</organism>
<sequence length="149" mass="16590">MNLWKLAPEVYEGMSAFQAAASKGLDGTVSELVKIRASQINRCAFCLDMHYTEARERGESQQRLDLVTAWNEVGDLFTPREQAALALTEAMTELTDGFVPDEVYARAAEHFDETELAHLIAQIVAINSWNRFQVTTRAVPTSLQRKAGA</sequence>
<dbReference type="NCBIfam" id="TIGR00778">
    <property type="entry name" value="ahpD_dom"/>
    <property type="match status" value="1"/>
</dbReference>
<dbReference type="SUPFAM" id="SSF69118">
    <property type="entry name" value="AhpD-like"/>
    <property type="match status" value="1"/>
</dbReference>
<accession>A0ABN2VWS3</accession>
<comment type="caution">
    <text evidence="2">The sequence shown here is derived from an EMBL/GenBank/DDBJ whole genome shotgun (WGS) entry which is preliminary data.</text>
</comment>
<keyword evidence="3" id="KW-1185">Reference proteome</keyword>
<dbReference type="EMBL" id="BAAAPE010000007">
    <property type="protein sequence ID" value="GAA2074879.1"/>
    <property type="molecule type" value="Genomic_DNA"/>
</dbReference>
<dbReference type="Pfam" id="PF02627">
    <property type="entry name" value="CMD"/>
    <property type="match status" value="1"/>
</dbReference>
<dbReference type="InterPro" id="IPR004675">
    <property type="entry name" value="AhpD_core"/>
</dbReference>
<proteinExistence type="predicted"/>
<dbReference type="Proteomes" id="UP001500016">
    <property type="component" value="Unassembled WGS sequence"/>
</dbReference>
<protein>
    <submittedName>
        <fullName evidence="2">Carboxymuconolactone decarboxylase family protein</fullName>
    </submittedName>
</protein>
<feature type="domain" description="Carboxymuconolactone decarboxylase-like" evidence="1">
    <location>
        <begin position="8"/>
        <end position="89"/>
    </location>
</feature>
<dbReference type="InterPro" id="IPR029032">
    <property type="entry name" value="AhpD-like"/>
</dbReference>
<dbReference type="Gene3D" id="1.20.1290.10">
    <property type="entry name" value="AhpD-like"/>
    <property type="match status" value="1"/>
</dbReference>
<evidence type="ECO:0000313" key="3">
    <source>
        <dbReference type="Proteomes" id="UP001500016"/>
    </source>
</evidence>
<dbReference type="PANTHER" id="PTHR34846:SF10">
    <property type="entry name" value="CYTOPLASMIC PROTEIN"/>
    <property type="match status" value="1"/>
</dbReference>
<dbReference type="PANTHER" id="PTHR34846">
    <property type="entry name" value="4-CARBOXYMUCONOLACTONE DECARBOXYLASE FAMILY PROTEIN (AFU_ORTHOLOGUE AFUA_6G11590)"/>
    <property type="match status" value="1"/>
</dbReference>
<evidence type="ECO:0000313" key="2">
    <source>
        <dbReference type="EMBL" id="GAA2074879.1"/>
    </source>
</evidence>
<gene>
    <name evidence="2" type="ORF">GCM10009801_29160</name>
</gene>